<evidence type="ECO:0000256" key="1">
    <source>
        <dbReference type="ARBA" id="ARBA00023239"/>
    </source>
</evidence>
<sequence length="508" mass="56368">MNIQLGDKIDINTFIEIARFKKQIEFSEQYVKRVKKSREVLEEMMASDELMYGITTGFGALCSEKISQEQTAELQENLILSHAVSVGDPLNEEQVRACMLMILQNLGQGYSGVRFEVLEMIRQFLNLNLIPWMPKEGSVGYLAPEAHFALTLIGRGRIFYQGKLCTAVEVLQAENIQPIQLHAKEGLALISGTTSTTALGALALYDMQNAAKSADIIAALTLESLEGILVAFDERVMNVRPHPEQAKTASNIRRLLKDSELALQRHPIKLQDALSLRCIPQLHGAAKKVLNDALVTIEIEMNACCDNPIVWYDLDLDQKEIISACNPDSSYVGLAMDTAAIAATNLAKMSERRNNRLIDGSLSGFPSFLIKQPGLNSGLMIPQYTQAALLNDMRILSHPATIDNTPTCGNQEDYVAMGYNASKKAISVVDKLEYILAIELLSAYYSQQFLLENKKHSLAVETILTELQKTIQVPEKDAYIFQFITEIKSMIHNGTLVSIVENVIGELN</sequence>
<dbReference type="InterPro" id="IPR024083">
    <property type="entry name" value="Fumarase/histidase_N"/>
</dbReference>
<gene>
    <name evidence="2" type="primary">hutH</name>
    <name evidence="2" type="ORF">ACFODO_13765</name>
    <name evidence="3" type="ORF">C9E89_017395</name>
</gene>
<dbReference type="Proteomes" id="UP000240957">
    <property type="component" value="Unassembled WGS sequence"/>
</dbReference>
<reference evidence="3 4" key="2">
    <citation type="submission" date="2018-08" db="EMBL/GenBank/DDBJ databases">
        <title>The draft genome of Acinetobacter sichuanensis strain WCHAc060041.</title>
        <authorList>
            <person name="Qin J."/>
            <person name="Feng Y."/>
            <person name="Zong Z."/>
        </authorList>
    </citation>
    <scope>NUCLEOTIDE SEQUENCE [LARGE SCALE GENOMIC DNA]</scope>
    <source>
        <strain evidence="3 4">WCHAc060041</strain>
    </source>
</reference>
<dbReference type="NCBIfam" id="NF006871">
    <property type="entry name" value="PRK09367.1"/>
    <property type="match status" value="1"/>
</dbReference>
<dbReference type="OrthoDB" id="9806955at2"/>
<dbReference type="EC" id="4.3.1.3" evidence="2"/>
<proteinExistence type="predicted"/>
<dbReference type="AlphaFoldDB" id="A0A371YLG0"/>
<dbReference type="Gene3D" id="1.20.200.10">
    <property type="entry name" value="Fumarase/aspartase (Central domain)"/>
    <property type="match status" value="1"/>
</dbReference>
<dbReference type="Proteomes" id="UP001595455">
    <property type="component" value="Unassembled WGS sequence"/>
</dbReference>
<protein>
    <submittedName>
        <fullName evidence="3">Aromatic amino acid lyase</fullName>
    </submittedName>
    <submittedName>
        <fullName evidence="2">Histidine ammonia-lyase</fullName>
        <ecNumber evidence="2">4.3.1.3</ecNumber>
    </submittedName>
</protein>
<evidence type="ECO:0000313" key="2">
    <source>
        <dbReference type="EMBL" id="MFC2996317.1"/>
    </source>
</evidence>
<reference evidence="5" key="3">
    <citation type="journal article" date="2019" name="Int. J. Syst. Evol. Microbiol.">
        <title>The Global Catalogue of Microorganisms (GCM) 10K type strain sequencing project: providing services to taxonomists for standard genome sequencing and annotation.</title>
        <authorList>
            <consortium name="The Broad Institute Genomics Platform"/>
            <consortium name="The Broad Institute Genome Sequencing Center for Infectious Disease"/>
            <person name="Wu L."/>
            <person name="Ma J."/>
        </authorList>
    </citation>
    <scope>NUCLEOTIDE SEQUENCE [LARGE SCALE GENOMIC DNA]</scope>
    <source>
        <strain evidence="5">KCTC 62575</strain>
    </source>
</reference>
<dbReference type="PANTHER" id="PTHR10362">
    <property type="entry name" value="HISTIDINE AMMONIA-LYASE"/>
    <property type="match status" value="1"/>
</dbReference>
<evidence type="ECO:0000313" key="3">
    <source>
        <dbReference type="EMBL" id="RFC82282.1"/>
    </source>
</evidence>
<dbReference type="EMBL" id="PYIX02000038">
    <property type="protein sequence ID" value="RFC82282.1"/>
    <property type="molecule type" value="Genomic_DNA"/>
</dbReference>
<reference evidence="2" key="1">
    <citation type="journal article" date="2014" name="Int. J. Syst. Evol. Microbiol.">
        <title>Complete genome of a new Firmicutes species belonging to the dominant human colonic microbiota ('Ruminococcus bicirculans') reveals two chromosomes and a selective capacity to utilize plant glucans.</title>
        <authorList>
            <consortium name="NISC Comparative Sequencing Program"/>
            <person name="Wegmann U."/>
            <person name="Louis P."/>
            <person name="Goesmann A."/>
            <person name="Henrissat B."/>
            <person name="Duncan S.H."/>
            <person name="Flint H.J."/>
        </authorList>
    </citation>
    <scope>NUCLEOTIDE SEQUENCE</scope>
    <source>
        <strain evidence="2">KCTC 62575</strain>
    </source>
</reference>
<dbReference type="InterPro" id="IPR001106">
    <property type="entry name" value="Aromatic_Lyase"/>
</dbReference>
<dbReference type="RefSeq" id="WP_107009613.1">
    <property type="nucleotide sequence ID" value="NZ_JAVIDQ010000012.1"/>
</dbReference>
<dbReference type="FunFam" id="1.10.275.10:FF:000005">
    <property type="entry name" value="Histidine ammonia-lyase"/>
    <property type="match status" value="1"/>
</dbReference>
<dbReference type="CDD" id="cd00332">
    <property type="entry name" value="PAL-HAL"/>
    <property type="match status" value="1"/>
</dbReference>
<keyword evidence="1 3" id="KW-0456">Lyase</keyword>
<accession>A0A371YLG0</accession>
<reference evidence="2" key="4">
    <citation type="submission" date="2024-09" db="EMBL/GenBank/DDBJ databases">
        <authorList>
            <person name="Sun Q."/>
            <person name="Mori K."/>
        </authorList>
    </citation>
    <scope>NUCLEOTIDE SEQUENCE</scope>
    <source>
        <strain evidence="2">KCTC 62575</strain>
    </source>
</reference>
<evidence type="ECO:0000313" key="4">
    <source>
        <dbReference type="Proteomes" id="UP000240957"/>
    </source>
</evidence>
<keyword evidence="5" id="KW-1185">Reference proteome</keyword>
<dbReference type="EMBL" id="JBHRSF010000062">
    <property type="protein sequence ID" value="MFC2996317.1"/>
    <property type="molecule type" value="Genomic_DNA"/>
</dbReference>
<dbReference type="GO" id="GO:0004397">
    <property type="term" value="F:histidine ammonia-lyase activity"/>
    <property type="evidence" value="ECO:0007669"/>
    <property type="project" value="UniProtKB-EC"/>
</dbReference>
<name>A0A371YLG0_9GAMM</name>
<evidence type="ECO:0000313" key="5">
    <source>
        <dbReference type="Proteomes" id="UP001595455"/>
    </source>
</evidence>
<dbReference type="Gene3D" id="1.10.275.10">
    <property type="entry name" value="Fumarase/aspartase (N-terminal domain)"/>
    <property type="match status" value="1"/>
</dbReference>
<dbReference type="Pfam" id="PF00221">
    <property type="entry name" value="Lyase_aromatic"/>
    <property type="match status" value="1"/>
</dbReference>
<organism evidence="3 4">
    <name type="scientific">Acinetobacter sichuanensis</name>
    <dbReference type="NCBI Taxonomy" id="2136183"/>
    <lineage>
        <taxon>Bacteria</taxon>
        <taxon>Pseudomonadati</taxon>
        <taxon>Pseudomonadota</taxon>
        <taxon>Gammaproteobacteria</taxon>
        <taxon>Moraxellales</taxon>
        <taxon>Moraxellaceae</taxon>
        <taxon>Acinetobacter</taxon>
    </lineage>
</organism>
<comment type="caution">
    <text evidence="3">The sequence shown here is derived from an EMBL/GenBank/DDBJ whole genome shotgun (WGS) entry which is preliminary data.</text>
</comment>
<dbReference type="SUPFAM" id="SSF48557">
    <property type="entry name" value="L-aspartase-like"/>
    <property type="match status" value="1"/>
</dbReference>
<dbReference type="InterPro" id="IPR008948">
    <property type="entry name" value="L-Aspartase-like"/>
</dbReference>